<keyword evidence="1" id="KW-0472">Membrane</keyword>
<feature type="transmembrane region" description="Helical" evidence="1">
    <location>
        <begin position="255"/>
        <end position="278"/>
    </location>
</feature>
<dbReference type="OrthoDB" id="9806425at2"/>
<dbReference type="PANTHER" id="PTHR35342:SF5">
    <property type="entry name" value="TRICARBOXYLIC TRANSPORT PROTEIN"/>
    <property type="match status" value="1"/>
</dbReference>
<feature type="transmembrane region" description="Helical" evidence="1">
    <location>
        <begin position="133"/>
        <end position="156"/>
    </location>
</feature>
<dbReference type="Pfam" id="PF01970">
    <property type="entry name" value="TctA"/>
    <property type="match status" value="1"/>
</dbReference>
<dbReference type="EMBL" id="PVZS01000007">
    <property type="protein sequence ID" value="PSC05591.1"/>
    <property type="molecule type" value="Genomic_DNA"/>
</dbReference>
<protein>
    <recommendedName>
        <fullName evidence="2">DUF112 domain-containing protein</fullName>
    </recommendedName>
</protein>
<feature type="transmembrane region" description="Helical" evidence="1">
    <location>
        <begin position="105"/>
        <end position="127"/>
    </location>
</feature>
<dbReference type="Proteomes" id="UP000239772">
    <property type="component" value="Unassembled WGS sequence"/>
</dbReference>
<dbReference type="RefSeq" id="WP_106336226.1">
    <property type="nucleotide sequence ID" value="NZ_PVZS01000007.1"/>
</dbReference>
<dbReference type="AlphaFoldDB" id="A0A2T1HVC8"/>
<proteinExistence type="predicted"/>
<feature type="transmembrane region" description="Helical" evidence="1">
    <location>
        <begin position="43"/>
        <end position="68"/>
    </location>
</feature>
<feature type="domain" description="DUF112" evidence="2">
    <location>
        <begin position="19"/>
        <end position="435"/>
    </location>
</feature>
<organism evidence="3 4">
    <name type="scientific">Alsobacter soli</name>
    <dbReference type="NCBI Taxonomy" id="2109933"/>
    <lineage>
        <taxon>Bacteria</taxon>
        <taxon>Pseudomonadati</taxon>
        <taxon>Pseudomonadota</taxon>
        <taxon>Alphaproteobacteria</taxon>
        <taxon>Hyphomicrobiales</taxon>
        <taxon>Alsobacteraceae</taxon>
        <taxon>Alsobacter</taxon>
    </lineage>
</organism>
<feature type="transmembrane region" description="Helical" evidence="1">
    <location>
        <begin position="12"/>
        <end position="31"/>
    </location>
</feature>
<gene>
    <name evidence="3" type="ORF">SLNSH_08410</name>
</gene>
<dbReference type="InterPro" id="IPR002823">
    <property type="entry name" value="DUF112_TM"/>
</dbReference>
<feature type="transmembrane region" description="Helical" evidence="1">
    <location>
        <begin position="74"/>
        <end position="93"/>
    </location>
</feature>
<name>A0A2T1HVC8_9HYPH</name>
<dbReference type="PANTHER" id="PTHR35342">
    <property type="entry name" value="TRICARBOXYLIC TRANSPORT PROTEIN"/>
    <property type="match status" value="1"/>
</dbReference>
<evidence type="ECO:0000313" key="3">
    <source>
        <dbReference type="EMBL" id="PSC05591.1"/>
    </source>
</evidence>
<keyword evidence="1" id="KW-0812">Transmembrane</keyword>
<feature type="transmembrane region" description="Helical" evidence="1">
    <location>
        <begin position="197"/>
        <end position="220"/>
    </location>
</feature>
<accession>A0A2T1HVC8</accession>
<feature type="transmembrane region" description="Helical" evidence="1">
    <location>
        <begin position="407"/>
        <end position="423"/>
    </location>
</feature>
<feature type="transmembrane region" description="Helical" evidence="1">
    <location>
        <begin position="430"/>
        <end position="448"/>
    </location>
</feature>
<evidence type="ECO:0000313" key="4">
    <source>
        <dbReference type="Proteomes" id="UP000239772"/>
    </source>
</evidence>
<keyword evidence="1" id="KW-1133">Transmembrane helix</keyword>
<sequence length="494" mass="50851">MLTGFGVALSHMISWHVLAGLIVGILVGYLVGAIPGLTSSIGIALMVPFTFALSPVVSIVMLVTLYMATEYAGAIPAILMNTPGIPAAAVTALDGYPMRLRGEAGTALTMSILSAAFGSFVSTALLIVTSTSIASVALAFGPAEYFAIAVLGLSLVSSLSGSSMLKGFIGLFFGLGIGVIGTDPLDGVSRYVFTDGLLSGVTFLPALIGLFAMSSVFSMVEHAAEAPEALKSLPKISGQFGLMRPYLGTLTRSTLVGYLVSVIPGHGAVISAVVSYGLQKRLSKRPETFGHGNPEGLVAAETAANASVPGALAPMLSLGIPGSASTAVLIGALTLHGVQPGPLLFDKNPEIPFSIFIAMAVTMPFMVALGLGGARLWVRVTQVPKSVIAGLVAAMCMLGSYASQNDVFSIYITIFFGVIGYAMKKIHVEPAPIVLALVLGYLTESNFRRALLSSGGEYGVFVHPVPMLCLVAAVAVLVMPMIPRPGAKKALAVS</sequence>
<evidence type="ECO:0000259" key="2">
    <source>
        <dbReference type="Pfam" id="PF01970"/>
    </source>
</evidence>
<feature type="transmembrane region" description="Helical" evidence="1">
    <location>
        <begin position="383"/>
        <end position="401"/>
    </location>
</feature>
<feature type="transmembrane region" description="Helical" evidence="1">
    <location>
        <begin position="351"/>
        <end position="371"/>
    </location>
</feature>
<feature type="transmembrane region" description="Helical" evidence="1">
    <location>
        <begin position="168"/>
        <end position="185"/>
    </location>
</feature>
<evidence type="ECO:0000256" key="1">
    <source>
        <dbReference type="SAM" id="Phobius"/>
    </source>
</evidence>
<comment type="caution">
    <text evidence="3">The sequence shown here is derived from an EMBL/GenBank/DDBJ whole genome shotgun (WGS) entry which is preliminary data.</text>
</comment>
<keyword evidence="4" id="KW-1185">Reference proteome</keyword>
<reference evidence="4" key="1">
    <citation type="submission" date="2018-03" db="EMBL/GenBank/DDBJ databases">
        <authorList>
            <person name="Sun L."/>
            <person name="Liu H."/>
            <person name="Chen W."/>
            <person name="Huang K."/>
            <person name="Liu W."/>
            <person name="Gao X."/>
        </authorList>
    </citation>
    <scope>NUCLEOTIDE SEQUENCE [LARGE SCALE GENOMIC DNA]</scope>
    <source>
        <strain evidence="4">SH9</strain>
    </source>
</reference>
<feature type="transmembrane region" description="Helical" evidence="1">
    <location>
        <begin position="460"/>
        <end position="479"/>
    </location>
</feature>